<evidence type="ECO:0000313" key="2">
    <source>
        <dbReference type="Proteomes" id="UP001314170"/>
    </source>
</evidence>
<comment type="caution">
    <text evidence="1">The sequence shown here is derived from an EMBL/GenBank/DDBJ whole genome shotgun (WGS) entry which is preliminary data.</text>
</comment>
<protein>
    <submittedName>
        <fullName evidence="1">Uncharacterized protein</fullName>
    </submittedName>
</protein>
<gene>
    <name evidence="1" type="ORF">DCAF_LOCUS12160</name>
</gene>
<organism evidence="1 2">
    <name type="scientific">Dovyalis caffra</name>
    <dbReference type="NCBI Taxonomy" id="77055"/>
    <lineage>
        <taxon>Eukaryota</taxon>
        <taxon>Viridiplantae</taxon>
        <taxon>Streptophyta</taxon>
        <taxon>Embryophyta</taxon>
        <taxon>Tracheophyta</taxon>
        <taxon>Spermatophyta</taxon>
        <taxon>Magnoliopsida</taxon>
        <taxon>eudicotyledons</taxon>
        <taxon>Gunneridae</taxon>
        <taxon>Pentapetalae</taxon>
        <taxon>rosids</taxon>
        <taxon>fabids</taxon>
        <taxon>Malpighiales</taxon>
        <taxon>Salicaceae</taxon>
        <taxon>Flacourtieae</taxon>
        <taxon>Dovyalis</taxon>
    </lineage>
</organism>
<name>A0AAV1RN44_9ROSI</name>
<sequence length="176" mass="20468">MELRGLKTKQNEKQKICLFHSMVTATKLNSETTQHREENNRTKFLEGKIGDPLDPMAQIIIKRISWHRHEGRSYSTFLIKTIRSHGNTHDAAVMVRTLSIVFTALGSRFNTHIDINKHRCSHSKLSLCNWALFLKESRSLKRGEHYNSGWHSKRATQTWIKNLTSLNVVNQFRKSV</sequence>
<dbReference type="Proteomes" id="UP001314170">
    <property type="component" value="Unassembled WGS sequence"/>
</dbReference>
<reference evidence="1 2" key="1">
    <citation type="submission" date="2024-01" db="EMBL/GenBank/DDBJ databases">
        <authorList>
            <person name="Waweru B."/>
        </authorList>
    </citation>
    <scope>NUCLEOTIDE SEQUENCE [LARGE SCALE GENOMIC DNA]</scope>
</reference>
<proteinExistence type="predicted"/>
<evidence type="ECO:0000313" key="1">
    <source>
        <dbReference type="EMBL" id="CAK7337133.1"/>
    </source>
</evidence>
<keyword evidence="2" id="KW-1185">Reference proteome</keyword>
<dbReference type="AlphaFoldDB" id="A0AAV1RN44"/>
<dbReference type="EMBL" id="CAWUPB010001010">
    <property type="protein sequence ID" value="CAK7337133.1"/>
    <property type="molecule type" value="Genomic_DNA"/>
</dbReference>
<accession>A0AAV1RN44</accession>